<dbReference type="EMBL" id="MDJD01000050">
    <property type="protein sequence ID" value="OEK06001.1"/>
    <property type="molecule type" value="Genomic_DNA"/>
</dbReference>
<dbReference type="OrthoDB" id="1120859at2"/>
<evidence type="ECO:0000313" key="8">
    <source>
        <dbReference type="Proteomes" id="UP000095713"/>
    </source>
</evidence>
<dbReference type="RefSeq" id="WP_069831091.1">
    <property type="nucleotide sequence ID" value="NZ_MDJD01000050.1"/>
</dbReference>
<evidence type="ECO:0000256" key="6">
    <source>
        <dbReference type="ARBA" id="ARBA00034312"/>
    </source>
</evidence>
<evidence type="ECO:0000256" key="1">
    <source>
        <dbReference type="ARBA" id="ARBA00001970"/>
    </source>
</evidence>
<comment type="similarity">
    <text evidence="6">Belongs to the heme-containing dehydratase family.</text>
</comment>
<gene>
    <name evidence="7" type="ORF">A8C32_19420</name>
</gene>
<dbReference type="AlphaFoldDB" id="A0A1E5T3U1"/>
<dbReference type="GO" id="GO:0016829">
    <property type="term" value="F:lyase activity"/>
    <property type="evidence" value="ECO:0007669"/>
    <property type="project" value="UniProtKB-KW"/>
</dbReference>
<evidence type="ECO:0000256" key="5">
    <source>
        <dbReference type="ARBA" id="ARBA00023239"/>
    </source>
</evidence>
<keyword evidence="4" id="KW-0408">Iron</keyword>
<proteinExistence type="inferred from homology"/>
<keyword evidence="5" id="KW-0456">Lyase</keyword>
<keyword evidence="3" id="KW-0479">Metal-binding</keyword>
<dbReference type="Pfam" id="PF13816">
    <property type="entry name" value="Dehydratase_hem"/>
    <property type="match status" value="1"/>
</dbReference>
<comment type="caution">
    <text evidence="7">The sequence shown here is derived from an EMBL/GenBank/DDBJ whole genome shotgun (WGS) entry which is preliminary data.</text>
</comment>
<evidence type="ECO:0000256" key="4">
    <source>
        <dbReference type="ARBA" id="ARBA00023004"/>
    </source>
</evidence>
<sequence length="338" mass="39421">MRKYKKNMPKGWEPPVPAWSADIKKDCTEIVIGYFGYQIKKESNKTPDEFHNWYLGLLKINHAPIHTERGHVVDNEEYSNGFYISYWNSKVSYETWRASSSFTNWWDSKDRINDDFGYWSEPMVIPIERFETLFSSEDKAGAATMFNDFKGPIKEHNYWGGMRDRLDISEVNLLEGNMENLIEQSQIETLGKRVHLKTPKNLAIIRSAQNLTESNNKENTYYHTEVYPNLIKGMEFISTHPEETGCCSSRFSDELTIAGEKTKKTFGFAYFLTLEHLETWSRTHPTHLAIFNSFLNMVQSLGGQIDIKLWHEVSVLPEGQIFEYINCHPKSGLLPWFR</sequence>
<evidence type="ECO:0000256" key="3">
    <source>
        <dbReference type="ARBA" id="ARBA00022723"/>
    </source>
</evidence>
<dbReference type="GO" id="GO:0046872">
    <property type="term" value="F:metal ion binding"/>
    <property type="evidence" value="ECO:0007669"/>
    <property type="project" value="UniProtKB-KW"/>
</dbReference>
<keyword evidence="8" id="KW-1185">Reference proteome</keyword>
<name>A0A1E5T3U1_9FLAO</name>
<organism evidence="7 8">
    <name type="scientific">Flavivirga aquatica</name>
    <dbReference type="NCBI Taxonomy" id="1849968"/>
    <lineage>
        <taxon>Bacteria</taxon>
        <taxon>Pseudomonadati</taxon>
        <taxon>Bacteroidota</taxon>
        <taxon>Flavobacteriia</taxon>
        <taxon>Flavobacteriales</taxon>
        <taxon>Flavobacteriaceae</taxon>
        <taxon>Flavivirga</taxon>
    </lineage>
</organism>
<evidence type="ECO:0000313" key="7">
    <source>
        <dbReference type="EMBL" id="OEK06001.1"/>
    </source>
</evidence>
<dbReference type="STRING" id="1849968.A8C32_19420"/>
<evidence type="ECO:0000256" key="2">
    <source>
        <dbReference type="ARBA" id="ARBA00022617"/>
    </source>
</evidence>
<reference evidence="7 8" key="1">
    <citation type="submission" date="2016-05" db="EMBL/GenBank/DDBJ databases">
        <title>Draft Genome Sequence of Algibacter sp. Strain SK-16 Isolated from the Surface Water of Aburatsubo Inlet.</title>
        <authorList>
            <person name="Wong S.-K."/>
            <person name="Yoshizawa S."/>
            <person name="Nakajima Y."/>
            <person name="Ogura Y."/>
            <person name="Tetsuya H."/>
            <person name="Hamasaki K."/>
        </authorList>
    </citation>
    <scope>NUCLEOTIDE SEQUENCE [LARGE SCALE GENOMIC DNA]</scope>
    <source>
        <strain evidence="7 8">SK-16</strain>
    </source>
</reference>
<protein>
    <recommendedName>
        <fullName evidence="9">Phenylacetaldoxime dehydratase</fullName>
    </recommendedName>
</protein>
<comment type="cofactor">
    <cofactor evidence="1">
        <name>heme b</name>
        <dbReference type="ChEBI" id="CHEBI:60344"/>
    </cofactor>
</comment>
<dbReference type="Proteomes" id="UP000095713">
    <property type="component" value="Unassembled WGS sequence"/>
</dbReference>
<evidence type="ECO:0008006" key="9">
    <source>
        <dbReference type="Google" id="ProtNLM"/>
    </source>
</evidence>
<keyword evidence="2" id="KW-0349">Heme</keyword>
<accession>A0A1E5T3U1</accession>
<dbReference type="InterPro" id="IPR025702">
    <property type="entry name" value="OXD"/>
</dbReference>